<evidence type="ECO:0000313" key="3">
    <source>
        <dbReference type="Proteomes" id="UP000095008"/>
    </source>
</evidence>
<dbReference type="InterPro" id="IPR019670">
    <property type="entry name" value="DUF2523"/>
</dbReference>
<dbReference type="EMBL" id="LWRY01000003">
    <property type="protein sequence ID" value="OCX76355.1"/>
    <property type="molecule type" value="Genomic_DNA"/>
</dbReference>
<proteinExistence type="predicted"/>
<gene>
    <name evidence="2" type="ORF">A6M23_00535</name>
</gene>
<keyword evidence="1" id="KW-0472">Membrane</keyword>
<evidence type="ECO:0000313" key="2">
    <source>
        <dbReference type="EMBL" id="OCX76355.1"/>
    </source>
</evidence>
<keyword evidence="3" id="KW-1185">Reference proteome</keyword>
<protein>
    <recommendedName>
        <fullName evidence="4">DUF2523 domain-containing protein</fullName>
    </recommendedName>
</protein>
<dbReference type="RefSeq" id="WP_065974999.1">
    <property type="nucleotide sequence ID" value="NZ_LWRY01000003.1"/>
</dbReference>
<keyword evidence="1" id="KW-1133">Transmembrane helix</keyword>
<name>A0A1C2IT74_ACITH</name>
<dbReference type="AlphaFoldDB" id="A0A1C2IT74"/>
<organism evidence="2 3">
    <name type="scientific">Acidithiobacillus thiooxidans</name>
    <name type="common">Thiobacillus thiooxidans</name>
    <dbReference type="NCBI Taxonomy" id="930"/>
    <lineage>
        <taxon>Bacteria</taxon>
        <taxon>Pseudomonadati</taxon>
        <taxon>Pseudomonadota</taxon>
        <taxon>Acidithiobacillia</taxon>
        <taxon>Acidithiobacillales</taxon>
        <taxon>Acidithiobacillaceae</taxon>
        <taxon>Acidithiobacillus</taxon>
    </lineage>
</organism>
<reference evidence="2" key="1">
    <citation type="journal article" date="2016" name="Int. J. Mol. Sci.">
        <title>Comparative genomics of the extreme acidophile Acidithiobacillus thiooxidans reveals intraspecific divergence and niche adaptation.</title>
        <authorList>
            <person name="Zhang X."/>
            <person name="Feng X."/>
            <person name="Tao J."/>
            <person name="Ma L."/>
            <person name="Xiao Y."/>
            <person name="Liang Y."/>
            <person name="Liu X."/>
            <person name="Yin H."/>
        </authorList>
    </citation>
    <scope>NUCLEOTIDE SEQUENCE [LARGE SCALE GENOMIC DNA]</scope>
    <source>
        <strain evidence="2">DXS-W</strain>
    </source>
</reference>
<feature type="transmembrane region" description="Helical" evidence="1">
    <location>
        <begin position="61"/>
        <end position="81"/>
    </location>
</feature>
<keyword evidence="1" id="KW-0812">Transmembrane</keyword>
<dbReference type="Proteomes" id="UP000095008">
    <property type="component" value="Unassembled WGS sequence"/>
</dbReference>
<feature type="transmembrane region" description="Helical" evidence="1">
    <location>
        <begin position="20"/>
        <end position="41"/>
    </location>
</feature>
<sequence length="98" mass="10508">MPAFLLMLVMTAGTWFMKNLLPQMLFSLGIGFFSYTGFSALESNLTTAINAMGDTASSLNVLFHMFGIYTGINVLLSAVSIKASLAITNRVFVAKASS</sequence>
<evidence type="ECO:0000256" key="1">
    <source>
        <dbReference type="SAM" id="Phobius"/>
    </source>
</evidence>
<dbReference type="Pfam" id="PF10734">
    <property type="entry name" value="DUF2523"/>
    <property type="match status" value="1"/>
</dbReference>
<accession>A0A1C2IT74</accession>
<comment type="caution">
    <text evidence="2">The sequence shown here is derived from an EMBL/GenBank/DDBJ whole genome shotgun (WGS) entry which is preliminary data.</text>
</comment>
<evidence type="ECO:0008006" key="4">
    <source>
        <dbReference type="Google" id="ProtNLM"/>
    </source>
</evidence>